<dbReference type="Pfam" id="PF03724">
    <property type="entry name" value="META"/>
    <property type="match status" value="1"/>
</dbReference>
<sequence length="123" mass="12743">MKFAPIAATLAAVVLSACASTGTAANAGIAQGEWKSATGITLLVEDGRLSGRAGCNRFTGTAKVEDGRLVTGPLAATKMMCSPDLMKAEAELFAFLDSKPTVTRQGDRTLILSSGDHQITLTR</sequence>
<evidence type="ECO:0000259" key="2">
    <source>
        <dbReference type="Pfam" id="PF03724"/>
    </source>
</evidence>
<dbReference type="InterPro" id="IPR038670">
    <property type="entry name" value="HslJ-like_sf"/>
</dbReference>
<dbReference type="InterPro" id="IPR053147">
    <property type="entry name" value="Hsp_HslJ-like"/>
</dbReference>
<reference evidence="3 4" key="1">
    <citation type="submission" date="2018-04" db="EMBL/GenBank/DDBJ databases">
        <title>Denitrifier Microvirgula.</title>
        <authorList>
            <person name="Anderson E."/>
            <person name="Jang J."/>
            <person name="Ishii S."/>
        </authorList>
    </citation>
    <scope>NUCLEOTIDE SEQUENCE [LARGE SCALE GENOMIC DNA]</scope>
    <source>
        <strain evidence="3 4">BE2.4</strain>
    </source>
</reference>
<accession>A0A2S0P9U0</accession>
<keyword evidence="1" id="KW-0732">Signal</keyword>
<feature type="domain" description="DUF306" evidence="2">
    <location>
        <begin position="40"/>
        <end position="121"/>
    </location>
</feature>
<dbReference type="EMBL" id="CP028519">
    <property type="protein sequence ID" value="AVY94073.1"/>
    <property type="molecule type" value="Genomic_DNA"/>
</dbReference>
<dbReference type="InterPro" id="IPR005184">
    <property type="entry name" value="DUF306_Meta_HslJ"/>
</dbReference>
<dbReference type="PANTHER" id="PTHR35535:SF1">
    <property type="entry name" value="HEAT SHOCK PROTEIN HSLJ"/>
    <property type="match status" value="1"/>
</dbReference>
<feature type="chain" id="PRO_5015621146" evidence="1">
    <location>
        <begin position="20"/>
        <end position="123"/>
    </location>
</feature>
<dbReference type="KEGG" id="maer:DAI18_08450"/>
<dbReference type="PROSITE" id="PS51257">
    <property type="entry name" value="PROKAR_LIPOPROTEIN"/>
    <property type="match status" value="1"/>
</dbReference>
<dbReference type="RefSeq" id="WP_051528855.1">
    <property type="nucleotide sequence ID" value="NZ_CP028519.1"/>
</dbReference>
<dbReference type="PANTHER" id="PTHR35535">
    <property type="entry name" value="HEAT SHOCK PROTEIN HSLJ"/>
    <property type="match status" value="1"/>
</dbReference>
<organism evidence="3 4">
    <name type="scientific">Microvirgula aerodenitrificans</name>
    <dbReference type="NCBI Taxonomy" id="57480"/>
    <lineage>
        <taxon>Bacteria</taxon>
        <taxon>Pseudomonadati</taxon>
        <taxon>Pseudomonadota</taxon>
        <taxon>Betaproteobacteria</taxon>
        <taxon>Neisseriales</taxon>
        <taxon>Aquaspirillaceae</taxon>
        <taxon>Microvirgula</taxon>
    </lineage>
</organism>
<evidence type="ECO:0000256" key="1">
    <source>
        <dbReference type="SAM" id="SignalP"/>
    </source>
</evidence>
<proteinExistence type="predicted"/>
<protein>
    <submittedName>
        <fullName evidence="3">META domain-containing protein</fullName>
    </submittedName>
</protein>
<dbReference type="OrthoDB" id="423130at2"/>
<dbReference type="AlphaFoldDB" id="A0A2S0P9U0"/>
<name>A0A2S0P9U0_9NEIS</name>
<evidence type="ECO:0000313" key="3">
    <source>
        <dbReference type="EMBL" id="AVY94073.1"/>
    </source>
</evidence>
<gene>
    <name evidence="3" type="ORF">DAI18_08450</name>
</gene>
<keyword evidence="4" id="KW-1185">Reference proteome</keyword>
<feature type="signal peptide" evidence="1">
    <location>
        <begin position="1"/>
        <end position="19"/>
    </location>
</feature>
<evidence type="ECO:0000313" key="4">
    <source>
        <dbReference type="Proteomes" id="UP000244173"/>
    </source>
</evidence>
<dbReference type="Gene3D" id="2.40.128.270">
    <property type="match status" value="1"/>
</dbReference>
<dbReference type="STRING" id="1122240.GCA_000620105_02235"/>
<dbReference type="Proteomes" id="UP000244173">
    <property type="component" value="Chromosome"/>
</dbReference>